<evidence type="ECO:0008006" key="4">
    <source>
        <dbReference type="Google" id="ProtNLM"/>
    </source>
</evidence>
<proteinExistence type="predicted"/>
<accession>A0ABW4VPT5</accession>
<organism evidence="2 3">
    <name type="scientific">Belliella marina</name>
    <dbReference type="NCBI Taxonomy" id="1644146"/>
    <lineage>
        <taxon>Bacteria</taxon>
        <taxon>Pseudomonadati</taxon>
        <taxon>Bacteroidota</taxon>
        <taxon>Cytophagia</taxon>
        <taxon>Cytophagales</taxon>
        <taxon>Cyclobacteriaceae</taxon>
        <taxon>Belliella</taxon>
    </lineage>
</organism>
<keyword evidence="3" id="KW-1185">Reference proteome</keyword>
<sequence>MKKNLLLLFLILLTNQLFSQETIKFKKGYVGISLGTSVYMGSEYRVVETVLNTPRYGNSTAHYRPALSIKSGTFGLNLNLVDAGYDIWKGIGLNLRWQGGAYVISKYNENLLINYGSIMIGPMYSIYLNEELTIDLKSRFGRSYFGSSHEVDYGSGNGKFKTEFNYYNPSVDAGISLRYNFAKKWTMINNLEYQYFYSGMRESLDRINVSTGIGFRF</sequence>
<evidence type="ECO:0000256" key="1">
    <source>
        <dbReference type="SAM" id="SignalP"/>
    </source>
</evidence>
<evidence type="ECO:0000313" key="3">
    <source>
        <dbReference type="Proteomes" id="UP001597361"/>
    </source>
</evidence>
<dbReference type="EMBL" id="JBHUHR010000039">
    <property type="protein sequence ID" value="MFD2036126.1"/>
    <property type="molecule type" value="Genomic_DNA"/>
</dbReference>
<keyword evidence="1" id="KW-0732">Signal</keyword>
<feature type="signal peptide" evidence="1">
    <location>
        <begin position="1"/>
        <end position="19"/>
    </location>
</feature>
<name>A0ABW4VPT5_9BACT</name>
<reference evidence="3" key="1">
    <citation type="journal article" date="2019" name="Int. J. Syst. Evol. Microbiol.">
        <title>The Global Catalogue of Microorganisms (GCM) 10K type strain sequencing project: providing services to taxonomists for standard genome sequencing and annotation.</title>
        <authorList>
            <consortium name="The Broad Institute Genomics Platform"/>
            <consortium name="The Broad Institute Genome Sequencing Center for Infectious Disease"/>
            <person name="Wu L."/>
            <person name="Ma J."/>
        </authorList>
    </citation>
    <scope>NUCLEOTIDE SEQUENCE [LARGE SCALE GENOMIC DNA]</scope>
    <source>
        <strain evidence="3">CGMCC 1.15180</strain>
    </source>
</reference>
<evidence type="ECO:0000313" key="2">
    <source>
        <dbReference type="EMBL" id="MFD2036126.1"/>
    </source>
</evidence>
<comment type="caution">
    <text evidence="2">The sequence shown here is derived from an EMBL/GenBank/DDBJ whole genome shotgun (WGS) entry which is preliminary data.</text>
</comment>
<feature type="chain" id="PRO_5047266321" description="Outer membrane protein beta-barrel domain-containing protein" evidence="1">
    <location>
        <begin position="20"/>
        <end position="217"/>
    </location>
</feature>
<protein>
    <recommendedName>
        <fullName evidence="4">Outer membrane protein beta-barrel domain-containing protein</fullName>
    </recommendedName>
</protein>
<gene>
    <name evidence="2" type="ORF">ACFSKL_15090</name>
</gene>
<dbReference type="Proteomes" id="UP001597361">
    <property type="component" value="Unassembled WGS sequence"/>
</dbReference>
<dbReference type="RefSeq" id="WP_376887149.1">
    <property type="nucleotide sequence ID" value="NZ_JBHUHR010000039.1"/>
</dbReference>